<dbReference type="CDD" id="cd00381">
    <property type="entry name" value="IMPDH"/>
    <property type="match status" value="1"/>
</dbReference>
<evidence type="ECO:0000313" key="23">
    <source>
        <dbReference type="Proteomes" id="UP000215027"/>
    </source>
</evidence>
<dbReference type="GO" id="GO:0006177">
    <property type="term" value="P:GMP biosynthetic process"/>
    <property type="evidence" value="ECO:0007669"/>
    <property type="project" value="UniProtKB-UniRule"/>
</dbReference>
<keyword evidence="7 13" id="KW-0658">Purine biosynthesis</keyword>
<dbReference type="HAMAP" id="MF_01964">
    <property type="entry name" value="IMPDH"/>
    <property type="match status" value="1"/>
</dbReference>
<dbReference type="EMBL" id="LN890655">
    <property type="protein sequence ID" value="CUS02653.2"/>
    <property type="molecule type" value="Genomic_DNA"/>
</dbReference>
<dbReference type="NCBIfam" id="TIGR01302">
    <property type="entry name" value="IMP_dehydrog"/>
    <property type="match status" value="1"/>
</dbReference>
<evidence type="ECO:0000256" key="18">
    <source>
        <dbReference type="PROSITE-ProRule" id="PRU00703"/>
    </source>
</evidence>
<feature type="domain" description="CBS" evidence="21">
    <location>
        <begin position="156"/>
        <end position="216"/>
    </location>
</feature>
<keyword evidence="11 18" id="KW-0129">CBS domain</keyword>
<evidence type="ECO:0000256" key="6">
    <source>
        <dbReference type="ARBA" id="ARBA00022749"/>
    </source>
</evidence>
<evidence type="ECO:0000256" key="14">
    <source>
        <dbReference type="PIRSR" id="PIRSR000130-1"/>
    </source>
</evidence>
<dbReference type="Pfam" id="PF00571">
    <property type="entry name" value="CBS"/>
    <property type="match status" value="2"/>
</dbReference>
<comment type="activity regulation">
    <text evidence="13">Mycophenolic acid (MPA) is a non-competitive inhibitor that prevents formation of the closed enzyme conformation by binding to the same site as the amobile flap. In contrast, mizoribine monophosphate (MZP) is a competitive inhibitor that induces the closed conformation. MPA is a potent inhibitor of mammalian IMPDHs but a poor inhibitor of the bacterial enzymes. MZP is a more potent inhibitor of bacterial IMPDH.</text>
</comment>
<feature type="binding site" evidence="13 15">
    <location>
        <position position="427"/>
    </location>
    <ligand>
        <name>IMP</name>
        <dbReference type="ChEBI" id="CHEBI:58053"/>
    </ligand>
</feature>
<dbReference type="PROSITE" id="PS00487">
    <property type="entry name" value="IMP_DH_GMP_RED"/>
    <property type="match status" value="1"/>
</dbReference>
<feature type="active site" description="Proton acceptor" evidence="13 14">
    <location>
        <position position="403"/>
    </location>
</feature>
<keyword evidence="10 13" id="KW-0520">NAD</keyword>
<keyword evidence="4 13" id="KW-0479">Metal-binding</keyword>
<feature type="binding site" evidence="13 16">
    <location>
        <begin position="300"/>
        <end position="302"/>
    </location>
    <ligand>
        <name>NAD(+)</name>
        <dbReference type="ChEBI" id="CHEBI:57540"/>
    </ligand>
</feature>
<evidence type="ECO:0000256" key="7">
    <source>
        <dbReference type="ARBA" id="ARBA00022755"/>
    </source>
</evidence>
<dbReference type="RefSeq" id="WP_095042241.1">
    <property type="nucleotide sequence ID" value="NZ_LN890655.1"/>
</dbReference>
<dbReference type="InterPro" id="IPR001093">
    <property type="entry name" value="IMP_DH_GMPRt"/>
</dbReference>
<feature type="binding site" description="in other chain" evidence="13 17">
    <location>
        <position position="304"/>
    </location>
    <ligand>
        <name>K(+)</name>
        <dbReference type="ChEBI" id="CHEBI:29103"/>
        <note>ligand shared between two tetrameric partners</note>
    </ligand>
</feature>
<evidence type="ECO:0000256" key="17">
    <source>
        <dbReference type="PIRSR" id="PIRSR000130-4"/>
    </source>
</evidence>
<proteinExistence type="inferred from homology"/>
<keyword evidence="23" id="KW-1185">Reference proteome</keyword>
<dbReference type="SUPFAM" id="SSF54631">
    <property type="entry name" value="CBS-domain pair"/>
    <property type="match status" value="1"/>
</dbReference>
<comment type="similarity">
    <text evidence="2 13 19">Belongs to the IMPDH/GMPR family.</text>
</comment>
<evidence type="ECO:0000256" key="20">
    <source>
        <dbReference type="RuleBase" id="RU003928"/>
    </source>
</evidence>
<comment type="catalytic activity">
    <reaction evidence="12 13 20">
        <text>IMP + NAD(+) + H2O = XMP + NADH + H(+)</text>
        <dbReference type="Rhea" id="RHEA:11708"/>
        <dbReference type="ChEBI" id="CHEBI:15377"/>
        <dbReference type="ChEBI" id="CHEBI:15378"/>
        <dbReference type="ChEBI" id="CHEBI:57464"/>
        <dbReference type="ChEBI" id="CHEBI:57540"/>
        <dbReference type="ChEBI" id="CHEBI:57945"/>
        <dbReference type="ChEBI" id="CHEBI:58053"/>
        <dbReference type="EC" id="1.1.1.205"/>
    </reaction>
</comment>
<comment type="pathway">
    <text evidence="13 20">Purine metabolism; XMP biosynthesis via de novo pathway; XMP from IMP: step 1/1.</text>
</comment>
<dbReference type="Pfam" id="PF00478">
    <property type="entry name" value="IMPDH"/>
    <property type="match status" value="1"/>
</dbReference>
<dbReference type="SMART" id="SM01240">
    <property type="entry name" value="IMPDH"/>
    <property type="match status" value="1"/>
</dbReference>
<evidence type="ECO:0000256" key="16">
    <source>
        <dbReference type="PIRSR" id="PIRSR000130-3"/>
    </source>
</evidence>
<evidence type="ECO:0000256" key="4">
    <source>
        <dbReference type="ARBA" id="ARBA00022723"/>
    </source>
</evidence>
<dbReference type="OrthoDB" id="9805398at2"/>
<dbReference type="GO" id="GO:0003938">
    <property type="term" value="F:IMP dehydrogenase activity"/>
    <property type="evidence" value="ECO:0007669"/>
    <property type="project" value="UniProtKB-UniRule"/>
</dbReference>
<dbReference type="PANTHER" id="PTHR11911:SF111">
    <property type="entry name" value="INOSINE-5'-MONOPHOSPHATE DEHYDROGENASE"/>
    <property type="match status" value="1"/>
</dbReference>
<accession>A0A170PEL7</accession>
<comment type="subunit">
    <text evidence="3 13">Homotetramer.</text>
</comment>
<feature type="binding site" evidence="13 15">
    <location>
        <begin position="387"/>
        <end position="391"/>
    </location>
    <ligand>
        <name>IMP</name>
        <dbReference type="ChEBI" id="CHEBI:58053"/>
    </ligand>
</feature>
<feature type="binding site" description="in other chain" evidence="13 17">
    <location>
        <position position="302"/>
    </location>
    <ligand>
        <name>K(+)</name>
        <dbReference type="ChEBI" id="CHEBI:29103"/>
        <note>ligand shared between two tetrameric partners</note>
    </ligand>
</feature>
<evidence type="ECO:0000313" key="22">
    <source>
        <dbReference type="EMBL" id="CUS02653.2"/>
    </source>
</evidence>
<dbReference type="AlphaFoldDB" id="A0A170PEL7"/>
<evidence type="ECO:0000256" key="10">
    <source>
        <dbReference type="ARBA" id="ARBA00023027"/>
    </source>
</evidence>
<evidence type="ECO:0000259" key="21">
    <source>
        <dbReference type="PROSITE" id="PS51371"/>
    </source>
</evidence>
<dbReference type="InterPro" id="IPR005990">
    <property type="entry name" value="IMP_DH"/>
</dbReference>
<evidence type="ECO:0000256" key="12">
    <source>
        <dbReference type="ARBA" id="ARBA00048028"/>
    </source>
</evidence>
<dbReference type="PROSITE" id="PS51371">
    <property type="entry name" value="CBS"/>
    <property type="match status" value="2"/>
</dbReference>
<dbReference type="GO" id="GO:0046872">
    <property type="term" value="F:metal ion binding"/>
    <property type="evidence" value="ECO:0007669"/>
    <property type="project" value="UniProtKB-UniRule"/>
</dbReference>
<dbReference type="SUPFAM" id="SSF51412">
    <property type="entry name" value="Inosine monophosphate dehydrogenase (IMPDH)"/>
    <property type="match status" value="1"/>
</dbReference>
<dbReference type="PANTHER" id="PTHR11911">
    <property type="entry name" value="INOSINE-5-MONOPHOSPHATE DEHYDROGENASE RELATED"/>
    <property type="match status" value="1"/>
</dbReference>
<evidence type="ECO:0000256" key="13">
    <source>
        <dbReference type="HAMAP-Rule" id="MF_01964"/>
    </source>
</evidence>
<evidence type="ECO:0000256" key="1">
    <source>
        <dbReference type="ARBA" id="ARBA00001958"/>
    </source>
</evidence>
<feature type="binding site" description="in other chain" evidence="13 17">
    <location>
        <position position="307"/>
    </location>
    <ligand>
        <name>K(+)</name>
        <dbReference type="ChEBI" id="CHEBI:29103"/>
        <note>ligand shared between two tetrameric partners</note>
    </ligand>
</feature>
<keyword evidence="9 13" id="KW-0560">Oxidoreductase</keyword>
<evidence type="ECO:0000256" key="15">
    <source>
        <dbReference type="PIRSR" id="PIRSR000130-2"/>
    </source>
</evidence>
<dbReference type="KEGG" id="pbf:CFX0092_A0775"/>
<dbReference type="UniPathway" id="UPA00601">
    <property type="reaction ID" value="UER00295"/>
</dbReference>
<feature type="binding site" evidence="13">
    <location>
        <position position="481"/>
    </location>
    <ligand>
        <name>K(+)</name>
        <dbReference type="ChEBI" id="CHEBI:29103"/>
        <note>ligand shared between two tetrameric partners</note>
    </ligand>
</feature>
<dbReference type="FunFam" id="3.20.20.70:FF:000003">
    <property type="entry name" value="GMP reductase"/>
    <property type="match status" value="1"/>
</dbReference>
<feature type="domain" description="CBS" evidence="21">
    <location>
        <begin position="96"/>
        <end position="155"/>
    </location>
</feature>
<dbReference type="GO" id="GO:0006183">
    <property type="term" value="P:GTP biosynthetic process"/>
    <property type="evidence" value="ECO:0007669"/>
    <property type="project" value="TreeGrafter"/>
</dbReference>
<keyword evidence="5" id="KW-0677">Repeat</keyword>
<feature type="binding site" evidence="13">
    <location>
        <position position="482"/>
    </location>
    <ligand>
        <name>K(+)</name>
        <dbReference type="ChEBI" id="CHEBI:29103"/>
        <note>ligand shared between two tetrameric partners</note>
    </ligand>
</feature>
<keyword evidence="6 13" id="KW-0332">GMP biosynthesis</keyword>
<comment type="function">
    <text evidence="13">Catalyzes the conversion of inosine 5'-phosphate (IMP) to xanthosine 5'-phosphate (XMP), the first committed and rate-limiting step in the de novo synthesis of guanine nucleotides, and therefore plays an important role in the regulation of cell growth.</text>
</comment>
<keyword evidence="8 13" id="KW-0630">Potassium</keyword>
<feature type="binding site" evidence="13">
    <location>
        <position position="483"/>
    </location>
    <ligand>
        <name>K(+)</name>
        <dbReference type="ChEBI" id="CHEBI:29103"/>
        <note>ligand shared between two tetrameric partners</note>
    </ligand>
</feature>
<dbReference type="InterPro" id="IPR046342">
    <property type="entry name" value="CBS_dom_sf"/>
</dbReference>
<dbReference type="InterPro" id="IPR000644">
    <property type="entry name" value="CBS_dom"/>
</dbReference>
<sequence>MKFAPEFGELALTFDDVLLAPGYSQVLPAEVNLRTRLIGDIALSIPVIAAAMDTVTEAPMAIGLARLGGIGVIHRNLTPAEQAEEVDKVKRSESGMIVDPLTLRSDATLAEAEALMSHYHISGIPITDEDGRLVGILTNRDTRFVRPGAQPIADYMTSDGLVTASVGTSLEEAKAILHRHRIEKLPLVDGDGRLKGLITVKDILKKIDYPDSATDERGRLLCAAAIGVGDKALARLDLLVEAGVDVATIDTAHGHTRLVIDTIRAAKQRHPSLPIIAGNVAGGEGARDLIEAGAGAIKVGIGAGSICTTRIVAGTGVPQISAVAACAAVCRHYDVPLIADGGIKYSGDIVKALAAGADLVMLGSMLAGLEESPGEIILYEGRRYKVYRGMGSMGAMQGHGADRYGSATPSPTGGPAGGQIRDKLVPEGVEGQVPYKGQLREVIYQMMGGVRSGMGYVGACDLAELRAKAQFVRITNAGLLESHPHGILITKEAPNYQARR</sequence>
<dbReference type="GO" id="GO:0000166">
    <property type="term" value="F:nucleotide binding"/>
    <property type="evidence" value="ECO:0007669"/>
    <property type="project" value="UniProtKB-UniRule"/>
</dbReference>
<feature type="binding site" evidence="13">
    <location>
        <position position="250"/>
    </location>
    <ligand>
        <name>NAD(+)</name>
        <dbReference type="ChEBI" id="CHEBI:57540"/>
    </ligand>
</feature>
<dbReference type="EC" id="1.1.1.205" evidence="13 20"/>
<gene>
    <name evidence="13 22" type="primary">guaB</name>
    <name evidence="22" type="ORF">CFX0092_A0775</name>
</gene>
<evidence type="ECO:0000256" key="19">
    <source>
        <dbReference type="RuleBase" id="RU003927"/>
    </source>
</evidence>
<evidence type="ECO:0000256" key="5">
    <source>
        <dbReference type="ARBA" id="ARBA00022737"/>
    </source>
</evidence>
<name>A0A170PEL7_9CHLR</name>
<dbReference type="PIRSF" id="PIRSF000130">
    <property type="entry name" value="IMPDH"/>
    <property type="match status" value="1"/>
</dbReference>
<evidence type="ECO:0000256" key="2">
    <source>
        <dbReference type="ARBA" id="ARBA00005502"/>
    </source>
</evidence>
<feature type="binding site" evidence="13 15">
    <location>
        <begin position="363"/>
        <end position="364"/>
    </location>
    <ligand>
        <name>IMP</name>
        <dbReference type="ChEBI" id="CHEBI:58053"/>
    </ligand>
</feature>
<dbReference type="InterPro" id="IPR013785">
    <property type="entry name" value="Aldolase_TIM"/>
</dbReference>
<reference evidence="22" key="1">
    <citation type="submission" date="2016-01" db="EMBL/GenBank/DDBJ databases">
        <authorList>
            <person name="Mcilroy J.S."/>
            <person name="Karst M S."/>
            <person name="Albertsen M."/>
        </authorList>
    </citation>
    <scope>NUCLEOTIDE SEQUENCE</scope>
    <source>
        <strain evidence="22">Cfx-K</strain>
    </source>
</reference>
<dbReference type="SMART" id="SM00116">
    <property type="entry name" value="CBS"/>
    <property type="match status" value="2"/>
</dbReference>
<dbReference type="InterPro" id="IPR015875">
    <property type="entry name" value="IMP_DH/GMP_Rdtase_CS"/>
</dbReference>
<organism evidence="22 23">
    <name type="scientific">Candidatus Promineifilum breve</name>
    <dbReference type="NCBI Taxonomy" id="1806508"/>
    <lineage>
        <taxon>Bacteria</taxon>
        <taxon>Bacillati</taxon>
        <taxon>Chloroflexota</taxon>
        <taxon>Ardenticatenia</taxon>
        <taxon>Candidatus Promineifilales</taxon>
        <taxon>Candidatus Promineifilaceae</taxon>
        <taxon>Candidatus Promineifilum</taxon>
    </lineage>
</organism>
<feature type="active site" description="Thioimidate intermediate" evidence="13 14">
    <location>
        <position position="307"/>
    </location>
</feature>
<dbReference type="CDD" id="cd04601">
    <property type="entry name" value="CBS_pair_IMPDH"/>
    <property type="match status" value="1"/>
</dbReference>
<evidence type="ECO:0000256" key="9">
    <source>
        <dbReference type="ARBA" id="ARBA00023002"/>
    </source>
</evidence>
<feature type="binding site" evidence="16">
    <location>
        <begin position="250"/>
        <end position="252"/>
    </location>
    <ligand>
        <name>NAD(+)</name>
        <dbReference type="ChEBI" id="CHEBI:57540"/>
    </ligand>
</feature>
<evidence type="ECO:0000256" key="11">
    <source>
        <dbReference type="ARBA" id="ARBA00023122"/>
    </source>
</evidence>
<dbReference type="Proteomes" id="UP000215027">
    <property type="component" value="Chromosome I"/>
</dbReference>
<comment type="cofactor">
    <cofactor evidence="1 13">
        <name>K(+)</name>
        <dbReference type="ChEBI" id="CHEBI:29103"/>
    </cofactor>
</comment>
<dbReference type="Gene3D" id="3.20.20.70">
    <property type="entry name" value="Aldolase class I"/>
    <property type="match status" value="1"/>
</dbReference>
<evidence type="ECO:0000256" key="8">
    <source>
        <dbReference type="ARBA" id="ARBA00022958"/>
    </source>
</evidence>
<protein>
    <recommendedName>
        <fullName evidence="13 20">Inosine-5'-monophosphate dehydrogenase</fullName>
        <shortName evidence="13">IMP dehydrogenase</shortName>
        <shortName evidence="13">IMPD</shortName>
        <shortName evidence="13">IMPDH</shortName>
        <ecNumber evidence="13 20">1.1.1.205</ecNumber>
    </recommendedName>
</protein>
<feature type="binding site" evidence="13 15">
    <location>
        <position position="305"/>
    </location>
    <ligand>
        <name>IMP</name>
        <dbReference type="ChEBI" id="CHEBI:58053"/>
    </ligand>
</feature>
<comment type="caution">
    <text evidence="13">Lacks conserved residue(s) required for the propagation of feature annotation.</text>
</comment>
<evidence type="ECO:0000256" key="3">
    <source>
        <dbReference type="ARBA" id="ARBA00011881"/>
    </source>
</evidence>
<feature type="binding site" evidence="13 15">
    <location>
        <begin position="340"/>
        <end position="342"/>
    </location>
    <ligand>
        <name>IMP</name>
        <dbReference type="ChEBI" id="CHEBI:58053"/>
    </ligand>
</feature>